<feature type="transmembrane region" description="Helical" evidence="1">
    <location>
        <begin position="108"/>
        <end position="131"/>
    </location>
</feature>
<evidence type="ECO:0000256" key="1">
    <source>
        <dbReference type="SAM" id="Phobius"/>
    </source>
</evidence>
<dbReference type="AlphaFoldDB" id="A0A2W2AWY7"/>
<keyword evidence="3" id="KW-1185">Reference proteome</keyword>
<proteinExistence type="predicted"/>
<dbReference type="Pfam" id="PF11026">
    <property type="entry name" value="DUF2721"/>
    <property type="match status" value="1"/>
</dbReference>
<reference evidence="3" key="1">
    <citation type="submission" date="2018-06" db="EMBL/GenBank/DDBJ databases">
        <title>Aestuariibacter litoralis strain KCTC 52945T.</title>
        <authorList>
            <person name="Li X."/>
            <person name="Salam N."/>
            <person name="Li J.-L."/>
            <person name="Chen Y.-M."/>
            <person name="Yang Z.-W."/>
            <person name="Zhang L.-Y."/>
            <person name="Han M.-X."/>
            <person name="Xiao M."/>
            <person name="Li W.-J."/>
        </authorList>
    </citation>
    <scope>NUCLEOTIDE SEQUENCE [LARGE SCALE GENOMIC DNA]</scope>
    <source>
        <strain evidence="3">KCTC 52945</strain>
    </source>
</reference>
<sequence>MNLEPGSVEHLSQLISHVVAPAFLLGAVGSFISLLHDRLLGVVGRVRDLGKGNDPEFSTEDRRKIIARLRRRAALLNVAIFFGLMSGFAALILIIAAFGAALMEIHHVWIAAVLFIAAAVFLLCAVVAFAIDVKMAFTGHDLH</sequence>
<protein>
    <submittedName>
        <fullName evidence="2">DUF2721 domain-containing protein</fullName>
    </submittedName>
</protein>
<evidence type="ECO:0000313" key="3">
    <source>
        <dbReference type="Proteomes" id="UP000248795"/>
    </source>
</evidence>
<feature type="transmembrane region" description="Helical" evidence="1">
    <location>
        <begin position="14"/>
        <end position="35"/>
    </location>
</feature>
<evidence type="ECO:0000313" key="2">
    <source>
        <dbReference type="EMBL" id="PZF78262.1"/>
    </source>
</evidence>
<dbReference type="Proteomes" id="UP000248795">
    <property type="component" value="Unassembled WGS sequence"/>
</dbReference>
<accession>A0A2W2AWY7</accession>
<dbReference type="InterPro" id="IPR021279">
    <property type="entry name" value="DUF2721"/>
</dbReference>
<feature type="transmembrane region" description="Helical" evidence="1">
    <location>
        <begin position="73"/>
        <end position="102"/>
    </location>
</feature>
<keyword evidence="1" id="KW-1133">Transmembrane helix</keyword>
<name>A0A2W2AWY7_9HYPH</name>
<gene>
    <name evidence="2" type="ORF">DK847_00080</name>
</gene>
<keyword evidence="1" id="KW-0812">Transmembrane</keyword>
<organism evidence="2 3">
    <name type="scientific">Aestuariivirga litoralis</name>
    <dbReference type="NCBI Taxonomy" id="2650924"/>
    <lineage>
        <taxon>Bacteria</taxon>
        <taxon>Pseudomonadati</taxon>
        <taxon>Pseudomonadota</taxon>
        <taxon>Alphaproteobacteria</taxon>
        <taxon>Hyphomicrobiales</taxon>
        <taxon>Aestuariivirgaceae</taxon>
        <taxon>Aestuariivirga</taxon>
    </lineage>
</organism>
<dbReference type="RefSeq" id="WP_111195590.1">
    <property type="nucleotide sequence ID" value="NZ_QKVK01000001.1"/>
</dbReference>
<keyword evidence="1" id="KW-0472">Membrane</keyword>
<comment type="caution">
    <text evidence="2">The sequence shown here is derived from an EMBL/GenBank/DDBJ whole genome shotgun (WGS) entry which is preliminary data.</text>
</comment>
<dbReference type="EMBL" id="QKVK01000001">
    <property type="protein sequence ID" value="PZF78262.1"/>
    <property type="molecule type" value="Genomic_DNA"/>
</dbReference>